<proteinExistence type="predicted"/>
<name>A0A7Z0QKM5_9BRAD</name>
<evidence type="ECO:0000313" key="3">
    <source>
        <dbReference type="Proteomes" id="UP000564836"/>
    </source>
</evidence>
<evidence type="ECO:0000313" key="2">
    <source>
        <dbReference type="EMBL" id="UGX98721.1"/>
    </source>
</evidence>
<dbReference type="AlphaFoldDB" id="A0A7Z0QKM5"/>
<reference evidence="1" key="2">
    <citation type="submission" date="2020-06" db="EMBL/GenBank/DDBJ databases">
        <title>Whole Genome Sequence of Bradyrhizobium sp. Strain 323S2.</title>
        <authorList>
            <person name="Bromfield E.S.P."/>
        </authorList>
    </citation>
    <scope>NUCLEOTIDE SEQUENCE [LARGE SCALE GENOMIC DNA]</scope>
    <source>
        <strain evidence="1">323S2</strain>
    </source>
</reference>
<reference evidence="2 3" key="3">
    <citation type="journal article" date="2022" name="Int. J. Syst. Evol. Microbiol.">
        <title>Strains of Bradyrhizobium barranii sp. nov. associated with legumes native to Canada are symbionts of soybeans and belong to different subspecies (subsp. barranii subsp. nov. and subsp. apii subsp. nov.) and symbiovars (sv. glycinearum and sv. septentrionale).</title>
        <authorList>
            <person name="Bromfield E.S.P."/>
            <person name="Cloutier S."/>
            <person name="Wasai-Hara S."/>
            <person name="Minamisawa K."/>
        </authorList>
    </citation>
    <scope>NUCLEOTIDE SEQUENCE [LARGE SCALE GENOMIC DNA]</scope>
    <source>
        <strain evidence="2 3">323S2</strain>
    </source>
</reference>
<dbReference type="EMBL" id="JACBFH010000001">
    <property type="protein sequence ID" value="NYY94432.1"/>
    <property type="molecule type" value="Genomic_DNA"/>
</dbReference>
<sequence>MAETHSSEELINKAAAILGKYVPGEALGDVEHATIDRCIDDVIAEINKIVAISDRNEIPNLVFETMARLVAIYAAAEFSNQPLDLMAVQQHEQRLRYLIAQTPTYEVLAVNYF</sequence>
<dbReference type="RefSeq" id="WP_166352963.1">
    <property type="nucleotide sequence ID" value="NZ_CP088280.1"/>
</dbReference>
<gene>
    <name evidence="2" type="ORF">G6321_00027850</name>
    <name evidence="1" type="ORF">G6321_40385</name>
</gene>
<protein>
    <submittedName>
        <fullName evidence="1">Uncharacterized protein</fullName>
    </submittedName>
</protein>
<evidence type="ECO:0000313" key="1">
    <source>
        <dbReference type="EMBL" id="NYY94432.1"/>
    </source>
</evidence>
<organism evidence="1">
    <name type="scientific">Bradyrhizobium barranii subsp. barranii</name>
    <dbReference type="NCBI Taxonomy" id="2823807"/>
    <lineage>
        <taxon>Bacteria</taxon>
        <taxon>Pseudomonadati</taxon>
        <taxon>Pseudomonadota</taxon>
        <taxon>Alphaproteobacteria</taxon>
        <taxon>Hyphomicrobiales</taxon>
        <taxon>Nitrobacteraceae</taxon>
        <taxon>Bradyrhizobium</taxon>
        <taxon>Bradyrhizobium barranii</taxon>
    </lineage>
</organism>
<dbReference type="Proteomes" id="UP000564836">
    <property type="component" value="Chromosome"/>
</dbReference>
<reference evidence="2 3" key="1">
    <citation type="journal article" date="2017" name="Syst. Appl. Microbiol.">
        <title>Soybeans inoculated with root zone soils of Canadian native legumes harbour diverse and novel Bradyrhizobium spp. that possess agricultural potential.</title>
        <authorList>
            <person name="Bromfield E.S.P."/>
            <person name="Cloutier S."/>
            <person name="Tambong J.T."/>
            <person name="Tran Thi T.V."/>
        </authorList>
    </citation>
    <scope>NUCLEOTIDE SEQUENCE [LARGE SCALE GENOMIC DNA]</scope>
    <source>
        <strain evidence="2 3">323S2</strain>
    </source>
</reference>
<accession>A0A7Z0QKM5</accession>
<dbReference type="EMBL" id="CP088280">
    <property type="protein sequence ID" value="UGX98721.1"/>
    <property type="molecule type" value="Genomic_DNA"/>
</dbReference>